<sequence length="659" mass="72188">MSRPFPYTYISCPCADTPVPDRSRKRRSRESPTKKPEQGDPSTAADTEEEEEEEEEEEQTFDPRAPHSNFSLYPPEQLLYCEDCHQIKCPRCITEEIVCWYCPNCLFETPSSMVRSEGNRCARNCFNCPICTAPLAVNTLENVTGSEGQQGPWVLSCAYCMWSSLDIGIKFDKPTNICAQLSKMRDTTTTRGRQMSKTVGELKSPLSTFSTIDDQFPAPGESRDGQSTPSGDQSVAPLTSDVRFSALKAFYKDQIAATSTSPTDPLGTDFGPGFASPGALNRIMSLYAASSRLSNLYGGANKKSKSKPPVMREALTASEGLKVPAPGAEDAIIQRIASEECGWDGLASIEQRMFQSPDARFVEDLLPLPVLLRTKRSKRCKSCKHILVKPEFKPQSTRFRIRLIALSYIPLPTLRPLALGPPTGIPAITPSTSSSTPNLDALPPLKPFQLLLTLKNHMFDPVRVTLATPSVTPGRVSTKVTILCPQFDIGANSDVWDEALQGTTGADQRSSRSGGLNLGYEKVAEAGKVWDKGRNWTTVVLEVVPGTLPGGSLGTRRRQSLGDGDDTDGDSSHSIDDDDENNNSNNNASLDWSGQAKDPKNQLQPDEDVLEIPVFVRMEWDSENQMEQAAGKGQNSDTVKRELAYWMVLGVGRITAELA</sequence>
<gene>
    <name evidence="15" type="ORF">CNMCM8927_007815</name>
</gene>
<feature type="region of interest" description="Disordered" evidence="14">
    <location>
        <begin position="209"/>
        <end position="237"/>
    </location>
</feature>
<keyword evidence="5" id="KW-1017">Isopeptide bond</keyword>
<comment type="subunit">
    <text evidence="13">Subunit of dynactin, a multiprotein complex part of a tripartite complex with dynein and a adapter, such as BICDL1, BICD2 or HOOK3. The dynactin complex is built around ACTR1A/ACTB filament and consists of an actin-related filament composed of a shoulder domain, a pointed end and a barbed end. Its length is defined by its flexible shoulder domain. The soulder is composed of 2 DCTN1 subunits, 4 DCTN2 and 2 DCTN3. The 4 DCNT2 (via N-terminus) bind the ACTR1A filament and act as molecular rulers to determine the length. The pointed end is important for binding dynein-dynactin cargo adapters. Consists of 4 subunits: ACTR10, DCNT4, DCTN5 and DCTN6. The barbed end is composed of a CAPZA1:CAPZB heterodimers, which binds ACTR1A/ACTB filament and dynactin and stabilizes dynactin. Interacts with ATP7B, but not ATP7A, in a copper-dependent manner. Interacts with ANK2; this interaction is required for localization at costameres. Interacts with N4BP2L1.</text>
</comment>
<evidence type="ECO:0000313" key="15">
    <source>
        <dbReference type="EMBL" id="KAF4204213.1"/>
    </source>
</evidence>
<keyword evidence="9" id="KW-0175">Coiled coil</keyword>
<name>A0AAN5YND5_ASPLE</name>
<comment type="similarity">
    <text evidence="11">Belongs to the dynactin subunit 4 family.</text>
</comment>
<evidence type="ECO:0000256" key="14">
    <source>
        <dbReference type="SAM" id="MobiDB-lite"/>
    </source>
</evidence>
<keyword evidence="10" id="KW-0206">Cytoskeleton</keyword>
<feature type="region of interest" description="Disordered" evidence="14">
    <location>
        <begin position="547"/>
        <end position="609"/>
    </location>
</feature>
<dbReference type="PANTHER" id="PTHR13034">
    <property type="entry name" value="DYNACTIN P62 SUBUNIT"/>
    <property type="match status" value="1"/>
</dbReference>
<dbReference type="AlphaFoldDB" id="A0AAN5YND5"/>
<evidence type="ECO:0000256" key="1">
    <source>
        <dbReference type="ARBA" id="ARBA00004300"/>
    </source>
</evidence>
<keyword evidence="4" id="KW-0963">Cytoplasm</keyword>
<evidence type="ECO:0000256" key="3">
    <source>
        <dbReference type="ARBA" id="ARBA00004657"/>
    </source>
</evidence>
<reference evidence="15" key="1">
    <citation type="journal article" date="2020" name="bioRxiv">
        <title>Genomic and phenotypic heterogeneity of clinical isolates of the human pathogens Aspergillus fumigatus, Aspergillus lentulus and Aspergillus fumigatiaffinis.</title>
        <authorList>
            <person name="dos Santos R.A.C."/>
            <person name="Steenwyk J.L."/>
            <person name="Rivero-Menendez O."/>
            <person name="Mead M.E."/>
            <person name="Silva L.P."/>
            <person name="Bastos R.W."/>
            <person name="Alastruey-Izquierdo A."/>
            <person name="Goldman G.H."/>
            <person name="Rokas A."/>
        </authorList>
    </citation>
    <scope>NUCLEOTIDE SEQUENCE</scope>
    <source>
        <strain evidence="15">CNM-CM8927</strain>
    </source>
</reference>
<dbReference type="GO" id="GO:0001725">
    <property type="term" value="C:stress fiber"/>
    <property type="evidence" value="ECO:0007669"/>
    <property type="project" value="UniProtKB-SubCell"/>
</dbReference>
<comment type="subcellular location">
    <subcellularLocation>
        <location evidence="1">Cytoplasm</location>
        <location evidence="1">Cytoskeleton</location>
        <location evidence="1">Microtubule organizing center</location>
        <location evidence="1">Centrosome</location>
    </subcellularLocation>
    <subcellularLocation>
        <location evidence="2">Cytoplasm</location>
        <location evidence="2">Cytoskeleton</location>
        <location evidence="2">Stress fiber</location>
    </subcellularLocation>
    <subcellularLocation>
        <location evidence="3">Cytoplasm</location>
        <location evidence="3">Myofibril</location>
    </subcellularLocation>
</comment>
<evidence type="ECO:0000256" key="13">
    <source>
        <dbReference type="ARBA" id="ARBA00093507"/>
    </source>
</evidence>
<evidence type="ECO:0000256" key="7">
    <source>
        <dbReference type="ARBA" id="ARBA00022843"/>
    </source>
</evidence>
<dbReference type="PANTHER" id="PTHR13034:SF2">
    <property type="entry name" value="DYNACTIN SUBUNIT 4"/>
    <property type="match status" value="1"/>
</dbReference>
<evidence type="ECO:0000256" key="5">
    <source>
        <dbReference type="ARBA" id="ARBA00022499"/>
    </source>
</evidence>
<feature type="compositionally biased region" description="Acidic residues" evidence="14">
    <location>
        <begin position="46"/>
        <end position="60"/>
    </location>
</feature>
<evidence type="ECO:0000313" key="16">
    <source>
        <dbReference type="Proteomes" id="UP000649114"/>
    </source>
</evidence>
<keyword evidence="8" id="KW-0007">Acetylation</keyword>
<dbReference type="GO" id="GO:0005869">
    <property type="term" value="C:dynactin complex"/>
    <property type="evidence" value="ECO:0007669"/>
    <property type="project" value="InterPro"/>
</dbReference>
<accession>A0AAN5YND5</accession>
<feature type="compositionally biased region" description="Basic and acidic residues" evidence="14">
    <location>
        <begin position="29"/>
        <end position="38"/>
    </location>
</feature>
<comment type="caution">
    <text evidence="15">The sequence shown here is derived from an EMBL/GenBank/DDBJ whole genome shotgun (WGS) entry which is preliminary data.</text>
</comment>
<dbReference type="EMBL" id="JAAAPU010000064">
    <property type="protein sequence ID" value="KAF4204213.1"/>
    <property type="molecule type" value="Genomic_DNA"/>
</dbReference>
<dbReference type="InterPro" id="IPR008603">
    <property type="entry name" value="DCTN4"/>
</dbReference>
<proteinExistence type="inferred from homology"/>
<evidence type="ECO:0000256" key="11">
    <source>
        <dbReference type="ARBA" id="ARBA00034776"/>
    </source>
</evidence>
<reference evidence="15" key="2">
    <citation type="submission" date="2020-04" db="EMBL/GenBank/DDBJ databases">
        <authorList>
            <person name="Santos R.A.C."/>
            <person name="Steenwyk J.L."/>
            <person name="Rivero-Menendez O."/>
            <person name="Mead M.E."/>
            <person name="Silva L.P."/>
            <person name="Bastos R.W."/>
            <person name="Alastruey-Izquierdo A."/>
            <person name="Goldman G.H."/>
            <person name="Rokas A."/>
        </authorList>
    </citation>
    <scope>NUCLEOTIDE SEQUENCE</scope>
    <source>
        <strain evidence="15">CNM-CM8927</strain>
    </source>
</reference>
<feature type="compositionally biased region" description="Polar residues" evidence="14">
    <location>
        <begin position="225"/>
        <end position="237"/>
    </location>
</feature>
<protein>
    <recommendedName>
        <fullName evidence="12">Dynactin subunit 4</fullName>
    </recommendedName>
</protein>
<dbReference type="Proteomes" id="UP000649114">
    <property type="component" value="Unassembled WGS sequence"/>
</dbReference>
<evidence type="ECO:0000256" key="12">
    <source>
        <dbReference type="ARBA" id="ARBA00034864"/>
    </source>
</evidence>
<dbReference type="Pfam" id="PF05502">
    <property type="entry name" value="Dynactin_p62"/>
    <property type="match status" value="1"/>
</dbReference>
<organism evidence="15 16">
    <name type="scientific">Aspergillus lentulus</name>
    <dbReference type="NCBI Taxonomy" id="293939"/>
    <lineage>
        <taxon>Eukaryota</taxon>
        <taxon>Fungi</taxon>
        <taxon>Dikarya</taxon>
        <taxon>Ascomycota</taxon>
        <taxon>Pezizomycotina</taxon>
        <taxon>Eurotiomycetes</taxon>
        <taxon>Eurotiomycetidae</taxon>
        <taxon>Eurotiales</taxon>
        <taxon>Aspergillaceae</taxon>
        <taxon>Aspergillus</taxon>
        <taxon>Aspergillus subgen. Fumigati</taxon>
    </lineage>
</organism>
<keyword evidence="6" id="KW-0597">Phosphoprotein</keyword>
<evidence type="ECO:0000256" key="9">
    <source>
        <dbReference type="ARBA" id="ARBA00023054"/>
    </source>
</evidence>
<evidence type="ECO:0000256" key="6">
    <source>
        <dbReference type="ARBA" id="ARBA00022553"/>
    </source>
</evidence>
<evidence type="ECO:0000256" key="2">
    <source>
        <dbReference type="ARBA" id="ARBA00004529"/>
    </source>
</evidence>
<evidence type="ECO:0000256" key="10">
    <source>
        <dbReference type="ARBA" id="ARBA00023212"/>
    </source>
</evidence>
<evidence type="ECO:0000256" key="8">
    <source>
        <dbReference type="ARBA" id="ARBA00022990"/>
    </source>
</evidence>
<keyword evidence="7" id="KW-0832">Ubl conjugation</keyword>
<feature type="region of interest" description="Disordered" evidence="14">
    <location>
        <begin position="1"/>
        <end position="67"/>
    </location>
</feature>
<feature type="compositionally biased region" description="Low complexity" evidence="14">
    <location>
        <begin position="582"/>
        <end position="593"/>
    </location>
</feature>
<evidence type="ECO:0000256" key="4">
    <source>
        <dbReference type="ARBA" id="ARBA00022490"/>
    </source>
</evidence>